<feature type="domain" description="NADP-dependent oxidoreductase" evidence="2">
    <location>
        <begin position="14"/>
        <end position="219"/>
    </location>
</feature>
<dbReference type="Proteomes" id="UP000249363">
    <property type="component" value="Unassembled WGS sequence"/>
</dbReference>
<name>A0A364L0W0_TALAM</name>
<dbReference type="GeneID" id="63794599"/>
<dbReference type="Pfam" id="PF00248">
    <property type="entry name" value="Aldo_ket_red"/>
    <property type="match status" value="1"/>
</dbReference>
<gene>
    <name evidence="3" type="ORF">BHQ10_005383</name>
</gene>
<dbReference type="GO" id="GO:0016491">
    <property type="term" value="F:oxidoreductase activity"/>
    <property type="evidence" value="ECO:0007669"/>
    <property type="project" value="UniProtKB-KW"/>
</dbReference>
<keyword evidence="4" id="KW-1185">Reference proteome</keyword>
<dbReference type="SUPFAM" id="SSF51430">
    <property type="entry name" value="NAD(P)-linked oxidoreductase"/>
    <property type="match status" value="1"/>
</dbReference>
<dbReference type="InterPro" id="IPR036812">
    <property type="entry name" value="NAD(P)_OxRdtase_dom_sf"/>
</dbReference>
<sequence>MAEPRPIPEIIYGTAFKFDKTAHLVEAALKAGFRGIDTAGSSHAYREALVGEGIAAAMTSGGFSREDLYIQTKFSPYKEGRDPANYPYDTTASIPDQIEQSIAASLLNLKTDHIDCLILHSLYPKIEDTILAWQVMEKLVPSRVHSLGLSNVDLDSLQKVYNSATIKPRTVQNRFTEDTVDSPTPNFPKDLPYPVIPFDRDVRDYCRRHDIVYTPWGLLWGNPSLLDNPELFMRMGQVLQVSKQVACYAYILHSRSCSMKILCGTTKDDRMAETLNGLEKINVFLAESDANRAIFQGWVEKVDRIIDQIDK</sequence>
<dbReference type="InterPro" id="IPR023210">
    <property type="entry name" value="NADP_OxRdtase_dom"/>
</dbReference>
<dbReference type="OrthoDB" id="5357513at2759"/>
<dbReference type="RefSeq" id="XP_040733887.1">
    <property type="nucleotide sequence ID" value="XM_040877853.1"/>
</dbReference>
<protein>
    <recommendedName>
        <fullName evidence="2">NADP-dependent oxidoreductase domain-containing protein</fullName>
    </recommendedName>
</protein>
<proteinExistence type="predicted"/>
<dbReference type="AlphaFoldDB" id="A0A364L0W0"/>
<keyword evidence="1" id="KW-0560">Oxidoreductase</keyword>
<evidence type="ECO:0000259" key="2">
    <source>
        <dbReference type="Pfam" id="PF00248"/>
    </source>
</evidence>
<dbReference type="EMBL" id="MIKG01000009">
    <property type="protein sequence ID" value="RAO69371.1"/>
    <property type="molecule type" value="Genomic_DNA"/>
</dbReference>
<evidence type="ECO:0000313" key="3">
    <source>
        <dbReference type="EMBL" id="RAO69371.1"/>
    </source>
</evidence>
<dbReference type="CDD" id="cd19071">
    <property type="entry name" value="AKR_AKR1-5-like"/>
    <property type="match status" value="1"/>
</dbReference>
<evidence type="ECO:0000256" key="1">
    <source>
        <dbReference type="ARBA" id="ARBA00023002"/>
    </source>
</evidence>
<dbReference type="InterPro" id="IPR020471">
    <property type="entry name" value="AKR"/>
</dbReference>
<reference evidence="3 4" key="1">
    <citation type="journal article" date="2017" name="Biotechnol. Biofuels">
        <title>Differential beta-glucosidase expression as a function of carbon source availability in Talaromyces amestolkiae: a genomic and proteomic approach.</title>
        <authorList>
            <person name="de Eugenio L.I."/>
            <person name="Mendez-Liter J.A."/>
            <person name="Nieto-Dominguez M."/>
            <person name="Alonso L."/>
            <person name="Gil-Munoz J."/>
            <person name="Barriuso J."/>
            <person name="Prieto A."/>
            <person name="Martinez M.J."/>
        </authorList>
    </citation>
    <scope>NUCLEOTIDE SEQUENCE [LARGE SCALE GENOMIC DNA]</scope>
    <source>
        <strain evidence="3 4">CIB</strain>
    </source>
</reference>
<comment type="caution">
    <text evidence="3">The sequence shown here is derived from an EMBL/GenBank/DDBJ whole genome shotgun (WGS) entry which is preliminary data.</text>
</comment>
<dbReference type="STRING" id="1196081.A0A364L0W0"/>
<organism evidence="3 4">
    <name type="scientific">Talaromyces amestolkiae</name>
    <dbReference type="NCBI Taxonomy" id="1196081"/>
    <lineage>
        <taxon>Eukaryota</taxon>
        <taxon>Fungi</taxon>
        <taxon>Dikarya</taxon>
        <taxon>Ascomycota</taxon>
        <taxon>Pezizomycotina</taxon>
        <taxon>Eurotiomycetes</taxon>
        <taxon>Eurotiomycetidae</taxon>
        <taxon>Eurotiales</taxon>
        <taxon>Trichocomaceae</taxon>
        <taxon>Talaromyces</taxon>
        <taxon>Talaromyces sect. Talaromyces</taxon>
    </lineage>
</organism>
<dbReference type="PANTHER" id="PTHR11732">
    <property type="entry name" value="ALDO/KETO REDUCTASE"/>
    <property type="match status" value="1"/>
</dbReference>
<evidence type="ECO:0000313" key="4">
    <source>
        <dbReference type="Proteomes" id="UP000249363"/>
    </source>
</evidence>
<accession>A0A364L0W0</accession>
<dbReference type="Gene3D" id="3.20.20.100">
    <property type="entry name" value="NADP-dependent oxidoreductase domain"/>
    <property type="match status" value="1"/>
</dbReference>